<dbReference type="InterPro" id="IPR005672">
    <property type="entry name" value="Phosphate_PstA"/>
</dbReference>
<dbReference type="PROSITE" id="PS50928">
    <property type="entry name" value="ABC_TM1"/>
    <property type="match status" value="1"/>
</dbReference>
<name>A0A6I4VR10_9BACL</name>
<proteinExistence type="inferred from homology"/>
<evidence type="ECO:0000313" key="11">
    <source>
        <dbReference type="Proteomes" id="UP000430692"/>
    </source>
</evidence>
<evidence type="ECO:0000256" key="1">
    <source>
        <dbReference type="ARBA" id="ARBA00004651"/>
    </source>
</evidence>
<keyword evidence="11" id="KW-1185">Reference proteome</keyword>
<dbReference type="GO" id="GO:0035435">
    <property type="term" value="P:phosphate ion transmembrane transport"/>
    <property type="evidence" value="ECO:0007669"/>
    <property type="project" value="InterPro"/>
</dbReference>
<keyword evidence="5 8" id="KW-0812">Transmembrane</keyword>
<dbReference type="Pfam" id="PF00528">
    <property type="entry name" value="BPD_transp_1"/>
    <property type="match status" value="1"/>
</dbReference>
<comment type="caution">
    <text evidence="10">The sequence shown here is derived from an EMBL/GenBank/DDBJ whole genome shotgun (WGS) entry which is preliminary data.</text>
</comment>
<evidence type="ECO:0000256" key="5">
    <source>
        <dbReference type="ARBA" id="ARBA00022692"/>
    </source>
</evidence>
<evidence type="ECO:0000256" key="6">
    <source>
        <dbReference type="ARBA" id="ARBA00022989"/>
    </source>
</evidence>
<dbReference type="SUPFAM" id="SSF161098">
    <property type="entry name" value="MetI-like"/>
    <property type="match status" value="1"/>
</dbReference>
<reference evidence="10 11" key="1">
    <citation type="submission" date="2019-12" db="EMBL/GenBank/DDBJ databases">
        <title>Whole-genome analyses of novel actinobacteria.</title>
        <authorList>
            <person name="Sahin N."/>
            <person name="Saygin H."/>
        </authorList>
    </citation>
    <scope>NUCLEOTIDE SEQUENCE [LARGE SCALE GENOMIC DNA]</scope>
    <source>
        <strain evidence="10 11">KC615</strain>
    </source>
</reference>
<dbReference type="Gene3D" id="1.10.3720.10">
    <property type="entry name" value="MetI-like"/>
    <property type="match status" value="1"/>
</dbReference>
<comment type="subcellular location">
    <subcellularLocation>
        <location evidence="1 8">Cell membrane</location>
        <topology evidence="1 8">Multi-pass membrane protein</topology>
    </subcellularLocation>
</comment>
<keyword evidence="4 8" id="KW-1003">Cell membrane</keyword>
<evidence type="ECO:0000259" key="9">
    <source>
        <dbReference type="PROSITE" id="PS50928"/>
    </source>
</evidence>
<dbReference type="CDD" id="cd06261">
    <property type="entry name" value="TM_PBP2"/>
    <property type="match status" value="1"/>
</dbReference>
<gene>
    <name evidence="10" type="primary">pstA</name>
    <name evidence="10" type="ORF">GSM42_10240</name>
</gene>
<evidence type="ECO:0000256" key="7">
    <source>
        <dbReference type="ARBA" id="ARBA00023136"/>
    </source>
</evidence>
<keyword evidence="6 8" id="KW-1133">Transmembrane helix</keyword>
<dbReference type="Proteomes" id="UP000430692">
    <property type="component" value="Unassembled WGS sequence"/>
</dbReference>
<evidence type="ECO:0000256" key="3">
    <source>
        <dbReference type="ARBA" id="ARBA00022448"/>
    </source>
</evidence>
<protein>
    <recommendedName>
        <fullName evidence="8">Phosphate transport system permease protein PstA</fullName>
    </recommendedName>
</protein>
<sequence>MNAKLIDRFATLFFYAVAILIICTLIGLLGYIVIHGISYISWEFLTEPPGSYILGQVGGIAPQLFNSFYLLILTMIITLPIGIGGGIYMAEYAKPNKFTKFLRLCMEVMSSLPSIIIGLFGLLLFVQYTGWGYTLAGGALALTIFNLPLMVRVVEQAITAVPREQKEAALSLGVTHWQTITKIMLPVALPGIVTGAILAAGRIFGEAAALLFTAGLSSPNLDFTDWDPTSVSSPLNPFRPAATLSVYIWKVNSDSLSTETAAIVSGGSAFILICVVLLFTIFARLLGRYIYRRLTSS</sequence>
<dbReference type="EMBL" id="WUUL01000006">
    <property type="protein sequence ID" value="MXQ54087.1"/>
    <property type="molecule type" value="Genomic_DNA"/>
</dbReference>
<feature type="transmembrane region" description="Helical" evidence="8">
    <location>
        <begin position="183"/>
        <end position="204"/>
    </location>
</feature>
<keyword evidence="7 8" id="KW-0472">Membrane</keyword>
<dbReference type="RefSeq" id="WP_160801447.1">
    <property type="nucleotide sequence ID" value="NZ_WUUL01000006.1"/>
</dbReference>
<evidence type="ECO:0000256" key="8">
    <source>
        <dbReference type="RuleBase" id="RU363043"/>
    </source>
</evidence>
<evidence type="ECO:0000256" key="2">
    <source>
        <dbReference type="ARBA" id="ARBA00007069"/>
    </source>
</evidence>
<dbReference type="InterPro" id="IPR035906">
    <property type="entry name" value="MetI-like_sf"/>
</dbReference>
<evidence type="ECO:0000313" key="10">
    <source>
        <dbReference type="EMBL" id="MXQ54087.1"/>
    </source>
</evidence>
<accession>A0A6I4VR10</accession>
<feature type="domain" description="ABC transmembrane type-1" evidence="9">
    <location>
        <begin position="64"/>
        <end position="282"/>
    </location>
</feature>
<dbReference type="NCBIfam" id="TIGR00974">
    <property type="entry name" value="3a0107s02c"/>
    <property type="match status" value="1"/>
</dbReference>
<feature type="transmembrane region" description="Helical" evidence="8">
    <location>
        <begin position="12"/>
        <end position="34"/>
    </location>
</feature>
<dbReference type="GO" id="GO:0005315">
    <property type="term" value="F:phosphate transmembrane transporter activity"/>
    <property type="evidence" value="ECO:0007669"/>
    <property type="project" value="InterPro"/>
</dbReference>
<organism evidence="10 11">
    <name type="scientific">Shimazuella alba</name>
    <dbReference type="NCBI Taxonomy" id="2690964"/>
    <lineage>
        <taxon>Bacteria</taxon>
        <taxon>Bacillati</taxon>
        <taxon>Bacillota</taxon>
        <taxon>Bacilli</taxon>
        <taxon>Bacillales</taxon>
        <taxon>Thermoactinomycetaceae</taxon>
        <taxon>Shimazuella</taxon>
    </lineage>
</organism>
<evidence type="ECO:0000256" key="4">
    <source>
        <dbReference type="ARBA" id="ARBA00022475"/>
    </source>
</evidence>
<dbReference type="PANTHER" id="PTHR43470">
    <property type="entry name" value="PHOSPHATE TRANSPORT SYSTEM PERMEASE PROTEIN PSTA-RELATED"/>
    <property type="match status" value="1"/>
</dbReference>
<feature type="transmembrane region" description="Helical" evidence="8">
    <location>
        <begin position="261"/>
        <end position="286"/>
    </location>
</feature>
<dbReference type="InterPro" id="IPR000515">
    <property type="entry name" value="MetI-like"/>
</dbReference>
<dbReference type="PANTHER" id="PTHR43470:SF4">
    <property type="entry name" value="ABC TRANSPORTER PERMEASE PROTEIN YQGI-RELATED"/>
    <property type="match status" value="1"/>
</dbReference>
<feature type="transmembrane region" description="Helical" evidence="8">
    <location>
        <begin position="101"/>
        <end position="125"/>
    </location>
</feature>
<dbReference type="GO" id="GO:0005886">
    <property type="term" value="C:plasma membrane"/>
    <property type="evidence" value="ECO:0007669"/>
    <property type="project" value="UniProtKB-SubCell"/>
</dbReference>
<keyword evidence="3" id="KW-0813">Transport</keyword>
<comment type="similarity">
    <text evidence="2 8">Belongs to the binding-protein-dependent transport system permease family. CysTW subfamily.</text>
</comment>
<feature type="transmembrane region" description="Helical" evidence="8">
    <location>
        <begin position="131"/>
        <end position="149"/>
    </location>
</feature>
<feature type="transmembrane region" description="Helical" evidence="8">
    <location>
        <begin position="68"/>
        <end position="89"/>
    </location>
</feature>
<dbReference type="AlphaFoldDB" id="A0A6I4VR10"/>